<dbReference type="InterPro" id="IPR043502">
    <property type="entry name" value="DNA/RNA_pol_sf"/>
</dbReference>
<dbReference type="PANTHER" id="PTHR24559:SF444">
    <property type="entry name" value="REVERSE TRANSCRIPTASE DOMAIN-CONTAINING PROTEIN"/>
    <property type="match status" value="1"/>
</dbReference>
<feature type="non-terminal residue" evidence="2">
    <location>
        <position position="99"/>
    </location>
</feature>
<dbReference type="AlphaFoldDB" id="A0AA38LEY8"/>
<dbReference type="InterPro" id="IPR043128">
    <property type="entry name" value="Rev_trsase/Diguanyl_cyclase"/>
</dbReference>
<dbReference type="Proteomes" id="UP000824469">
    <property type="component" value="Unassembled WGS sequence"/>
</dbReference>
<name>A0AA38LEY8_TAXCH</name>
<dbReference type="InterPro" id="IPR000477">
    <property type="entry name" value="RT_dom"/>
</dbReference>
<feature type="domain" description="Reverse transcriptase" evidence="1">
    <location>
        <begin position="7"/>
        <end position="99"/>
    </location>
</feature>
<keyword evidence="3" id="KW-1185">Reference proteome</keyword>
<gene>
    <name evidence="2" type="ORF">KI387_021139</name>
</gene>
<dbReference type="Gene3D" id="3.30.70.270">
    <property type="match status" value="1"/>
</dbReference>
<organism evidence="2 3">
    <name type="scientific">Taxus chinensis</name>
    <name type="common">Chinese yew</name>
    <name type="synonym">Taxus wallichiana var. chinensis</name>
    <dbReference type="NCBI Taxonomy" id="29808"/>
    <lineage>
        <taxon>Eukaryota</taxon>
        <taxon>Viridiplantae</taxon>
        <taxon>Streptophyta</taxon>
        <taxon>Embryophyta</taxon>
        <taxon>Tracheophyta</taxon>
        <taxon>Spermatophyta</taxon>
        <taxon>Pinopsida</taxon>
        <taxon>Pinidae</taxon>
        <taxon>Conifers II</taxon>
        <taxon>Cupressales</taxon>
        <taxon>Taxaceae</taxon>
        <taxon>Taxus</taxon>
    </lineage>
</organism>
<proteinExistence type="predicted"/>
<dbReference type="Pfam" id="PF00078">
    <property type="entry name" value="RVT_1"/>
    <property type="match status" value="1"/>
</dbReference>
<dbReference type="PANTHER" id="PTHR24559">
    <property type="entry name" value="TRANSPOSON TY3-I GAG-POL POLYPROTEIN"/>
    <property type="match status" value="1"/>
</dbReference>
<dbReference type="InterPro" id="IPR053134">
    <property type="entry name" value="RNA-dir_DNA_polymerase"/>
</dbReference>
<comment type="caution">
    <text evidence="2">The sequence shown here is derived from an EMBL/GenBank/DDBJ whole genome shotgun (WGS) entry which is preliminary data.</text>
</comment>
<evidence type="ECO:0000259" key="1">
    <source>
        <dbReference type="Pfam" id="PF00078"/>
    </source>
</evidence>
<evidence type="ECO:0000313" key="3">
    <source>
        <dbReference type="Proteomes" id="UP000824469"/>
    </source>
</evidence>
<dbReference type="Gene3D" id="3.10.10.10">
    <property type="entry name" value="HIV Type 1 Reverse Transcriptase, subunit A, domain 1"/>
    <property type="match status" value="1"/>
</dbReference>
<protein>
    <recommendedName>
        <fullName evidence="1">Reverse transcriptase domain-containing protein</fullName>
    </recommendedName>
</protein>
<dbReference type="EMBL" id="JAHRHJ020000004">
    <property type="protein sequence ID" value="KAH9319370.1"/>
    <property type="molecule type" value="Genomic_DNA"/>
</dbReference>
<reference evidence="2 3" key="1">
    <citation type="journal article" date="2021" name="Nat. Plants">
        <title>The Taxus genome provides insights into paclitaxel biosynthesis.</title>
        <authorList>
            <person name="Xiong X."/>
            <person name="Gou J."/>
            <person name="Liao Q."/>
            <person name="Li Y."/>
            <person name="Zhou Q."/>
            <person name="Bi G."/>
            <person name="Li C."/>
            <person name="Du R."/>
            <person name="Wang X."/>
            <person name="Sun T."/>
            <person name="Guo L."/>
            <person name="Liang H."/>
            <person name="Lu P."/>
            <person name="Wu Y."/>
            <person name="Zhang Z."/>
            <person name="Ro D.K."/>
            <person name="Shang Y."/>
            <person name="Huang S."/>
            <person name="Yan J."/>
        </authorList>
    </citation>
    <scope>NUCLEOTIDE SEQUENCE [LARGE SCALE GENOMIC DNA]</scope>
    <source>
        <strain evidence="2">Ta-2019</strain>
    </source>
</reference>
<dbReference type="CDD" id="cd01647">
    <property type="entry name" value="RT_LTR"/>
    <property type="match status" value="1"/>
</dbReference>
<accession>A0AA38LEY8</accession>
<sequence length="99" mass="11156">NLNQASLKDNYPLPIMDHILQAVTGSEMLSLLDGFSGYNQIKVAEEDCSKTTFTTPWGTFAYNRMPFGLINVGATFQRGMDLAFKDLKHYIVIYLDDLT</sequence>
<evidence type="ECO:0000313" key="2">
    <source>
        <dbReference type="EMBL" id="KAH9319370.1"/>
    </source>
</evidence>
<feature type="non-terminal residue" evidence="2">
    <location>
        <position position="1"/>
    </location>
</feature>
<dbReference type="SUPFAM" id="SSF56672">
    <property type="entry name" value="DNA/RNA polymerases"/>
    <property type="match status" value="1"/>
</dbReference>